<keyword evidence="3" id="KW-1185">Reference proteome</keyword>
<evidence type="ECO:0000313" key="2">
    <source>
        <dbReference type="EMBL" id="SHH92415.1"/>
    </source>
</evidence>
<reference evidence="3" key="1">
    <citation type="submission" date="2016-11" db="EMBL/GenBank/DDBJ databases">
        <authorList>
            <person name="Varghese N."/>
            <person name="Submissions S."/>
        </authorList>
    </citation>
    <scope>NUCLEOTIDE SEQUENCE [LARGE SCALE GENOMIC DNA]</scope>
    <source>
        <strain evidence="3">DSM 3071</strain>
    </source>
</reference>
<dbReference type="STRING" id="1121131.SAMN02745229_01176"/>
<evidence type="ECO:0000313" key="3">
    <source>
        <dbReference type="Proteomes" id="UP000184278"/>
    </source>
</evidence>
<protein>
    <recommendedName>
        <fullName evidence="4">DUF3137 domain-containing protein</fullName>
    </recommendedName>
</protein>
<keyword evidence="1" id="KW-0812">Transmembrane</keyword>
<dbReference type="InterPro" id="IPR021484">
    <property type="entry name" value="DUF3137"/>
</dbReference>
<proteinExistence type="predicted"/>
<dbReference type="Pfam" id="PF11335">
    <property type="entry name" value="DUF3137"/>
    <property type="match status" value="1"/>
</dbReference>
<organism evidence="2 3">
    <name type="scientific">Butyrivibrio fibrisolvens DSM 3071</name>
    <dbReference type="NCBI Taxonomy" id="1121131"/>
    <lineage>
        <taxon>Bacteria</taxon>
        <taxon>Bacillati</taxon>
        <taxon>Bacillota</taxon>
        <taxon>Clostridia</taxon>
        <taxon>Lachnospirales</taxon>
        <taxon>Lachnospiraceae</taxon>
        <taxon>Butyrivibrio</taxon>
    </lineage>
</organism>
<dbReference type="AlphaFoldDB" id="A0A1M5WXH2"/>
<sequence length="263" mass="29793">MRGIVIYIVIVYSVIFTIWGIRTHRRKYRIAYADRVVIPVVKEFFPNGEFVPFGKTCDVLNMYSYFGLFRRDMFEHVNFYMNSNDERGIETFSYDSYHNSTPTSTDSGGTCTTYEGSILKFNRPSNIKGTVKIVSCMPSSSIFKHTFADYCNLNPKATPIRMATMLPDFDNQFMCFASDKESFDAAINSNVISGLMSIKQRYGDFSVVLTSGMAMFAFEKVDAFMHLPTGRSAESADPYEATRNLIRTIIAIINDLSNAISNT</sequence>
<evidence type="ECO:0000256" key="1">
    <source>
        <dbReference type="SAM" id="Phobius"/>
    </source>
</evidence>
<dbReference type="Proteomes" id="UP000184278">
    <property type="component" value="Unassembled WGS sequence"/>
</dbReference>
<accession>A0A1M5WXH2</accession>
<dbReference type="EMBL" id="FQXK01000009">
    <property type="protein sequence ID" value="SHH92415.1"/>
    <property type="molecule type" value="Genomic_DNA"/>
</dbReference>
<feature type="transmembrane region" description="Helical" evidence="1">
    <location>
        <begin position="6"/>
        <end position="22"/>
    </location>
</feature>
<name>A0A1M5WXH2_BUTFI</name>
<keyword evidence="1" id="KW-0472">Membrane</keyword>
<keyword evidence="1" id="KW-1133">Transmembrane helix</keyword>
<evidence type="ECO:0008006" key="4">
    <source>
        <dbReference type="Google" id="ProtNLM"/>
    </source>
</evidence>
<gene>
    <name evidence="2" type="ORF">SAMN02745229_01176</name>
</gene>